<protein>
    <submittedName>
        <fullName evidence="2">NADH dehydrogenase subunit 6</fullName>
    </submittedName>
</protein>
<feature type="transmembrane region" description="Helical" evidence="1">
    <location>
        <begin position="86"/>
        <end position="107"/>
    </location>
</feature>
<evidence type="ECO:0000313" key="2">
    <source>
        <dbReference type="EMBL" id="XBG54799.1"/>
    </source>
</evidence>
<keyword evidence="2" id="KW-0496">Mitochondrion</keyword>
<name>A0AAU7BNE4_9HYME</name>
<feature type="transmembrane region" description="Helical" evidence="1">
    <location>
        <begin position="6"/>
        <end position="22"/>
    </location>
</feature>
<feature type="transmembrane region" description="Helical" evidence="1">
    <location>
        <begin position="54"/>
        <end position="74"/>
    </location>
</feature>
<keyword evidence="1" id="KW-0472">Membrane</keyword>
<feature type="transmembrane region" description="Helical" evidence="1">
    <location>
        <begin position="146"/>
        <end position="169"/>
    </location>
</feature>
<keyword evidence="1" id="KW-1133">Transmembrane helix</keyword>
<dbReference type="EMBL" id="PP848115">
    <property type="protein sequence ID" value="XBG54799.1"/>
    <property type="molecule type" value="Genomic_DNA"/>
</dbReference>
<feature type="transmembrane region" description="Helical" evidence="1">
    <location>
        <begin position="29"/>
        <end position="48"/>
    </location>
</feature>
<sequence length="178" mass="20827">MHNFQMILIFLFIFILLGVMSVKKVSPMMMGVVMFSSVIITVMFMSLLSSVSVYSMIFYMVMIGGLLILFLYFNSFAVGGVSSFSYLELLGVLNKFVYFCLFSVLTFKMEYLQMFVSENNLIKEMKNFIMESSLDSFKLVYVKFDLMVIFLLLYLLYMLIMIVKILFLFKPKSMRQMI</sequence>
<organism evidence="2">
    <name type="scientific">Leptopilina myrica</name>
    <name type="common">nomen nudum</name>
    <dbReference type="NCBI Taxonomy" id="2964900"/>
    <lineage>
        <taxon>Eukaryota</taxon>
        <taxon>Metazoa</taxon>
        <taxon>Ecdysozoa</taxon>
        <taxon>Arthropoda</taxon>
        <taxon>Hexapoda</taxon>
        <taxon>Insecta</taxon>
        <taxon>Pterygota</taxon>
        <taxon>Neoptera</taxon>
        <taxon>Endopterygota</taxon>
        <taxon>Hymenoptera</taxon>
        <taxon>Apocrita</taxon>
        <taxon>Proctotrupomorpha</taxon>
        <taxon>Cynipoidea</taxon>
        <taxon>Figitidae</taxon>
        <taxon>Eucoilinae</taxon>
        <taxon>Leptopilina</taxon>
    </lineage>
</organism>
<dbReference type="AlphaFoldDB" id="A0AAU7BNE4"/>
<proteinExistence type="predicted"/>
<evidence type="ECO:0000256" key="1">
    <source>
        <dbReference type="SAM" id="Phobius"/>
    </source>
</evidence>
<accession>A0AAU7BNE4</accession>
<reference evidence="2" key="1">
    <citation type="submission" date="2024-05" db="EMBL/GenBank/DDBJ databases">
        <authorList>
            <person name="Zhang J."/>
        </authorList>
    </citation>
    <scope>NUCLEOTIDE SEQUENCE</scope>
</reference>
<keyword evidence="1" id="KW-0812">Transmembrane</keyword>
<geneLocation type="mitochondrion" evidence="2"/>
<gene>
    <name evidence="2" type="primary">NAD6</name>
</gene>